<sequence length="187" mass="21133">MALGLEIAAQSLPHMAFLGNPGTGPKTRKKIEEAEEGVLFVDGAYRLILQKQDDMMTTAWKHWRRSCLRVTKFFDFNDFSSEELAQILHLKMNTQVKDSPLYGFKLDQLSNLDAIANLVERETTKNQRTMLNGGLVDQMLANARQNLDLRLDFDSANADDLLTITLEDLEGGFRSLRSSIMASISYE</sequence>
<evidence type="ECO:0000313" key="1">
    <source>
        <dbReference type="EMBL" id="KAF9615371.1"/>
    </source>
</evidence>
<gene>
    <name evidence="1" type="ORF">IFM89_023022</name>
</gene>
<dbReference type="AlphaFoldDB" id="A0A835M996"/>
<dbReference type="OrthoDB" id="10261663at2759"/>
<organism evidence="1 2">
    <name type="scientific">Coptis chinensis</name>
    <dbReference type="NCBI Taxonomy" id="261450"/>
    <lineage>
        <taxon>Eukaryota</taxon>
        <taxon>Viridiplantae</taxon>
        <taxon>Streptophyta</taxon>
        <taxon>Embryophyta</taxon>
        <taxon>Tracheophyta</taxon>
        <taxon>Spermatophyta</taxon>
        <taxon>Magnoliopsida</taxon>
        <taxon>Ranunculales</taxon>
        <taxon>Ranunculaceae</taxon>
        <taxon>Coptidoideae</taxon>
        <taxon>Coptis</taxon>
    </lineage>
</organism>
<proteinExistence type="predicted"/>
<keyword evidence="2" id="KW-1185">Reference proteome</keyword>
<accession>A0A835M996</accession>
<comment type="caution">
    <text evidence="1">The sequence shown here is derived from an EMBL/GenBank/DDBJ whole genome shotgun (WGS) entry which is preliminary data.</text>
</comment>
<dbReference type="InterPro" id="IPR050773">
    <property type="entry name" value="CbxX/CfxQ_RuBisCO_ESX"/>
</dbReference>
<dbReference type="EMBL" id="JADFTS010000003">
    <property type="protein sequence ID" value="KAF9615371.1"/>
    <property type="molecule type" value="Genomic_DNA"/>
</dbReference>
<dbReference type="PANTHER" id="PTHR43392:SF2">
    <property type="entry name" value="AAA-TYPE ATPASE FAMILY PROTEIN _ ANKYRIN REPEAT FAMILY PROTEIN"/>
    <property type="match status" value="1"/>
</dbReference>
<dbReference type="PANTHER" id="PTHR43392">
    <property type="entry name" value="AAA-TYPE ATPASE FAMILY PROTEIN / ANKYRIN REPEAT FAMILY PROTEIN"/>
    <property type="match status" value="1"/>
</dbReference>
<dbReference type="Gene3D" id="1.10.8.60">
    <property type="match status" value="1"/>
</dbReference>
<name>A0A835M996_9MAGN</name>
<evidence type="ECO:0000313" key="2">
    <source>
        <dbReference type="Proteomes" id="UP000631114"/>
    </source>
</evidence>
<dbReference type="Proteomes" id="UP000631114">
    <property type="component" value="Unassembled WGS sequence"/>
</dbReference>
<protein>
    <submittedName>
        <fullName evidence="1">Uncharacterized protein</fullName>
    </submittedName>
</protein>
<reference evidence="1 2" key="1">
    <citation type="submission" date="2020-10" db="EMBL/GenBank/DDBJ databases">
        <title>The Coptis chinensis genome and diversification of protoberbering-type alkaloids.</title>
        <authorList>
            <person name="Wang B."/>
            <person name="Shu S."/>
            <person name="Song C."/>
            <person name="Liu Y."/>
        </authorList>
    </citation>
    <scope>NUCLEOTIDE SEQUENCE [LARGE SCALE GENOMIC DNA]</scope>
    <source>
        <strain evidence="1">HL-2020</strain>
        <tissue evidence="1">Leaf</tissue>
    </source>
</reference>
<dbReference type="GO" id="GO:0016887">
    <property type="term" value="F:ATP hydrolysis activity"/>
    <property type="evidence" value="ECO:0007669"/>
    <property type="project" value="TreeGrafter"/>
</dbReference>